<dbReference type="EMBL" id="JAUSTT010000002">
    <property type="protein sequence ID" value="MDQ0174783.1"/>
    <property type="molecule type" value="Genomic_DNA"/>
</dbReference>
<reference evidence="1 2" key="1">
    <citation type="submission" date="2023-07" db="EMBL/GenBank/DDBJ databases">
        <title>Genomic Encyclopedia of Type Strains, Phase IV (KMG-IV): sequencing the most valuable type-strain genomes for metagenomic binning, comparative biology and taxonomic classification.</title>
        <authorList>
            <person name="Goeker M."/>
        </authorList>
    </citation>
    <scope>NUCLEOTIDE SEQUENCE [LARGE SCALE GENOMIC DNA]</scope>
    <source>
        <strain evidence="1 2">DSM 23837</strain>
    </source>
</reference>
<evidence type="ECO:0000313" key="1">
    <source>
        <dbReference type="EMBL" id="MDQ0174783.1"/>
    </source>
</evidence>
<accession>A0ABT9WNR1</accession>
<name>A0ABT9WNR1_9BACI</name>
<gene>
    <name evidence="1" type="ORF">J2S08_000616</name>
</gene>
<sequence>MVMLACPSCNHVFDSMQGRLKNKTSVYMAGKSSSKGNSLLNCIYRYFCHSIRLRIKDIVNHFLEQLGVANF</sequence>
<dbReference type="Proteomes" id="UP001223586">
    <property type="component" value="Unassembled WGS sequence"/>
</dbReference>
<protein>
    <submittedName>
        <fullName evidence="1">Uncharacterized protein</fullName>
    </submittedName>
</protein>
<keyword evidence="2" id="KW-1185">Reference proteome</keyword>
<proteinExistence type="predicted"/>
<comment type="caution">
    <text evidence="1">The sequence shown here is derived from an EMBL/GenBank/DDBJ whole genome shotgun (WGS) entry which is preliminary data.</text>
</comment>
<evidence type="ECO:0000313" key="2">
    <source>
        <dbReference type="Proteomes" id="UP001223586"/>
    </source>
</evidence>
<organism evidence="1 2">
    <name type="scientific">Bacillus chungangensis</name>
    <dbReference type="NCBI Taxonomy" id="587633"/>
    <lineage>
        <taxon>Bacteria</taxon>
        <taxon>Bacillati</taxon>
        <taxon>Bacillota</taxon>
        <taxon>Bacilli</taxon>
        <taxon>Bacillales</taxon>
        <taxon>Bacillaceae</taxon>
        <taxon>Bacillus</taxon>
    </lineage>
</organism>